<feature type="transmembrane region" description="Helical" evidence="2">
    <location>
        <begin position="297"/>
        <end position="316"/>
    </location>
</feature>
<gene>
    <name evidence="4" type="primary">exoA</name>
    <name evidence="4" type="ORF">Arub01_36360</name>
</gene>
<dbReference type="Proteomes" id="UP001165124">
    <property type="component" value="Unassembled WGS sequence"/>
</dbReference>
<dbReference type="PANTHER" id="PTHR43685:SF14">
    <property type="entry name" value="GLYCOSYLTRANSFERASE 2-LIKE DOMAIN-CONTAINING PROTEIN"/>
    <property type="match status" value="1"/>
</dbReference>
<feature type="transmembrane region" description="Helical" evidence="2">
    <location>
        <begin position="347"/>
        <end position="367"/>
    </location>
</feature>
<feature type="domain" description="Glycosyltransferase 2-like" evidence="3">
    <location>
        <begin position="60"/>
        <end position="226"/>
    </location>
</feature>
<keyword evidence="2" id="KW-1133">Transmembrane helix</keyword>
<evidence type="ECO:0000259" key="3">
    <source>
        <dbReference type="Pfam" id="PF00535"/>
    </source>
</evidence>
<dbReference type="EMBL" id="BSRZ01000008">
    <property type="protein sequence ID" value="GLW65392.1"/>
    <property type="molecule type" value="Genomic_DNA"/>
</dbReference>
<keyword evidence="2" id="KW-0472">Membrane</keyword>
<dbReference type="InterPro" id="IPR001173">
    <property type="entry name" value="Glyco_trans_2-like"/>
</dbReference>
<reference evidence="4" key="1">
    <citation type="submission" date="2023-02" db="EMBL/GenBank/DDBJ databases">
        <title>Actinomadura rubrobrunea NBRC 14622.</title>
        <authorList>
            <person name="Ichikawa N."/>
            <person name="Sato H."/>
            <person name="Tonouchi N."/>
        </authorList>
    </citation>
    <scope>NUCLEOTIDE SEQUENCE</scope>
    <source>
        <strain evidence="4">NBRC 14622</strain>
    </source>
</reference>
<feature type="transmembrane region" description="Helical" evidence="2">
    <location>
        <begin position="322"/>
        <end position="340"/>
    </location>
</feature>
<evidence type="ECO:0000313" key="5">
    <source>
        <dbReference type="Proteomes" id="UP001165124"/>
    </source>
</evidence>
<keyword evidence="5" id="KW-1185">Reference proteome</keyword>
<feature type="compositionally biased region" description="Low complexity" evidence="1">
    <location>
        <begin position="37"/>
        <end position="53"/>
    </location>
</feature>
<accession>A0A9W6PX56</accession>
<dbReference type="RefSeq" id="WP_083951029.1">
    <property type="nucleotide sequence ID" value="NZ_BSRZ01000008.1"/>
</dbReference>
<dbReference type="AlphaFoldDB" id="A0A9W6PX56"/>
<feature type="region of interest" description="Disordered" evidence="1">
    <location>
        <begin position="1"/>
        <end position="53"/>
    </location>
</feature>
<feature type="compositionally biased region" description="Gly residues" evidence="1">
    <location>
        <begin position="26"/>
        <end position="36"/>
    </location>
</feature>
<sequence length="381" mass="40823">MKSSPHAHSTDEQHTVHAIEPDAGHGADGGSGGSGHPGADPRPGAAASSAASDRTWPAVSVIMPVLNEERHLAEAVQRILSQDYPGELELVLAVGPSRDRTEEIAQRLAAEDPRVVVVPNPTGRTPQGLNIAIKASQYSIIVRVDGHSLLPPDYVRVAVETMEETGADNVGGIMAAEGVTPFEKAVARAMTSKIGVGNARFHTGGEPGDVETVYLGTFRRSALERVGGYDETFVRAQDWEMNHRIRQTGGRIYFTPRMRVTYRPRPNLRALAKQYYHTGRWRRVVGREHQGTLNLRYLAPPMAVLAMTAGAIAGALGFWPGWLVPGAYAAGILVGSIVEGRGLPPSAWVRLPLVLATMHICWGVGFLTSPPGLGQPSPAKS</sequence>
<evidence type="ECO:0000313" key="4">
    <source>
        <dbReference type="EMBL" id="GLW65392.1"/>
    </source>
</evidence>
<dbReference type="Pfam" id="PF00535">
    <property type="entry name" value="Glycos_transf_2"/>
    <property type="match status" value="1"/>
</dbReference>
<protein>
    <submittedName>
        <fullName evidence="4">Succinoglycan biosynthesis protein exoa</fullName>
    </submittedName>
</protein>
<comment type="caution">
    <text evidence="4">The sequence shown here is derived from an EMBL/GenBank/DDBJ whole genome shotgun (WGS) entry which is preliminary data.</text>
</comment>
<evidence type="ECO:0000256" key="1">
    <source>
        <dbReference type="SAM" id="MobiDB-lite"/>
    </source>
</evidence>
<dbReference type="Gene3D" id="3.90.550.10">
    <property type="entry name" value="Spore Coat Polysaccharide Biosynthesis Protein SpsA, Chain A"/>
    <property type="match status" value="1"/>
</dbReference>
<evidence type="ECO:0000256" key="2">
    <source>
        <dbReference type="SAM" id="Phobius"/>
    </source>
</evidence>
<dbReference type="InterPro" id="IPR029044">
    <property type="entry name" value="Nucleotide-diphossugar_trans"/>
</dbReference>
<proteinExistence type="predicted"/>
<dbReference type="InterPro" id="IPR050834">
    <property type="entry name" value="Glycosyltransf_2"/>
</dbReference>
<feature type="compositionally biased region" description="Basic and acidic residues" evidence="1">
    <location>
        <begin position="8"/>
        <end position="25"/>
    </location>
</feature>
<organism evidence="4 5">
    <name type="scientific">Actinomadura rubrobrunea</name>
    <dbReference type="NCBI Taxonomy" id="115335"/>
    <lineage>
        <taxon>Bacteria</taxon>
        <taxon>Bacillati</taxon>
        <taxon>Actinomycetota</taxon>
        <taxon>Actinomycetes</taxon>
        <taxon>Streptosporangiales</taxon>
        <taxon>Thermomonosporaceae</taxon>
        <taxon>Actinomadura</taxon>
    </lineage>
</organism>
<name>A0A9W6PX56_9ACTN</name>
<dbReference type="CDD" id="cd02525">
    <property type="entry name" value="Succinoglycan_BP_ExoA"/>
    <property type="match status" value="1"/>
</dbReference>
<dbReference type="SUPFAM" id="SSF53448">
    <property type="entry name" value="Nucleotide-diphospho-sugar transferases"/>
    <property type="match status" value="1"/>
</dbReference>
<keyword evidence="2" id="KW-0812">Transmembrane</keyword>
<dbReference type="PANTHER" id="PTHR43685">
    <property type="entry name" value="GLYCOSYLTRANSFERASE"/>
    <property type="match status" value="1"/>
</dbReference>